<dbReference type="Pfam" id="PF00589">
    <property type="entry name" value="Phage_integrase"/>
    <property type="match status" value="1"/>
</dbReference>
<feature type="domain" description="Tyr recombinase" evidence="2">
    <location>
        <begin position="1"/>
        <end position="109"/>
    </location>
</feature>
<dbReference type="GO" id="GO:0015074">
    <property type="term" value="P:DNA integration"/>
    <property type="evidence" value="ECO:0007669"/>
    <property type="project" value="InterPro"/>
</dbReference>
<dbReference type="InterPro" id="IPR011010">
    <property type="entry name" value="DNA_brk_join_enz"/>
</dbReference>
<protein>
    <submittedName>
        <fullName evidence="3">Phage integrase family protein</fullName>
    </submittedName>
</protein>
<dbReference type="AlphaFoldDB" id="X7Z5K2"/>
<evidence type="ECO:0000256" key="1">
    <source>
        <dbReference type="ARBA" id="ARBA00023172"/>
    </source>
</evidence>
<dbReference type="PATRIC" id="fig|1299334.3.peg.8805"/>
<dbReference type="InterPro" id="IPR002104">
    <property type="entry name" value="Integrase_catalytic"/>
</dbReference>
<name>X7Z5K2_MYCXE</name>
<comment type="caution">
    <text evidence="3">The sequence shown here is derived from an EMBL/GenBank/DDBJ whole genome shotgun (WGS) entry which is preliminary data.</text>
</comment>
<sequence>MSWIVEVLDHYLAEVRPQFPADTGQALWLTERGTRIGTRMLNVAFTTVRDEAGIDPTLDLHSLRHSYVTHLVEFDYPERFIQEQVGHSFSSTTAIYVGVSNEYRNRLISQSMQSRYGQHFDRRPR</sequence>
<proteinExistence type="predicted"/>
<organism evidence="3">
    <name type="scientific">Mycobacterium xenopi 4042</name>
    <dbReference type="NCBI Taxonomy" id="1299334"/>
    <lineage>
        <taxon>Bacteria</taxon>
        <taxon>Bacillati</taxon>
        <taxon>Actinomycetota</taxon>
        <taxon>Actinomycetes</taxon>
        <taxon>Mycobacteriales</taxon>
        <taxon>Mycobacteriaceae</taxon>
        <taxon>Mycobacterium</taxon>
    </lineage>
</organism>
<evidence type="ECO:0000259" key="2">
    <source>
        <dbReference type="PROSITE" id="PS51898"/>
    </source>
</evidence>
<reference evidence="3" key="1">
    <citation type="submission" date="2014-01" db="EMBL/GenBank/DDBJ databases">
        <authorList>
            <person name="Brown-Elliot B."/>
            <person name="Wallace R."/>
            <person name="Lenaerts A."/>
            <person name="Ordway D."/>
            <person name="DeGroote M.A."/>
            <person name="Parker T."/>
            <person name="Sizemore C."/>
            <person name="Tallon L.J."/>
            <person name="Sadzewicz L.K."/>
            <person name="Sengamalay N."/>
            <person name="Fraser C.M."/>
            <person name="Hine E."/>
            <person name="Shefchek K.A."/>
            <person name="Das S.P."/>
            <person name="Tettelin H."/>
        </authorList>
    </citation>
    <scope>NUCLEOTIDE SEQUENCE [LARGE SCALE GENOMIC DNA]</scope>
    <source>
        <strain evidence="3">4042</strain>
    </source>
</reference>
<dbReference type="EMBL" id="JAOB01000081">
    <property type="protein sequence ID" value="EUA13925.1"/>
    <property type="molecule type" value="Genomic_DNA"/>
</dbReference>
<dbReference type="PROSITE" id="PS51898">
    <property type="entry name" value="TYR_RECOMBINASE"/>
    <property type="match status" value="1"/>
</dbReference>
<dbReference type="GO" id="GO:0003677">
    <property type="term" value="F:DNA binding"/>
    <property type="evidence" value="ECO:0007669"/>
    <property type="project" value="InterPro"/>
</dbReference>
<accession>X7Z5K2</accession>
<dbReference type="SUPFAM" id="SSF56349">
    <property type="entry name" value="DNA breaking-rejoining enzymes"/>
    <property type="match status" value="1"/>
</dbReference>
<gene>
    <name evidence="3" type="ORF">I553_7045</name>
</gene>
<evidence type="ECO:0000313" key="3">
    <source>
        <dbReference type="EMBL" id="EUA13925.1"/>
    </source>
</evidence>
<keyword evidence="1" id="KW-0233">DNA recombination</keyword>
<dbReference type="Gene3D" id="1.10.443.10">
    <property type="entry name" value="Intergrase catalytic core"/>
    <property type="match status" value="1"/>
</dbReference>
<dbReference type="GO" id="GO:0006310">
    <property type="term" value="P:DNA recombination"/>
    <property type="evidence" value="ECO:0007669"/>
    <property type="project" value="UniProtKB-KW"/>
</dbReference>
<dbReference type="InterPro" id="IPR013762">
    <property type="entry name" value="Integrase-like_cat_sf"/>
</dbReference>